<evidence type="ECO:0000313" key="2">
    <source>
        <dbReference type="Proteomes" id="UP000284476"/>
    </source>
</evidence>
<evidence type="ECO:0000313" key="1">
    <source>
        <dbReference type="EMBL" id="RWR17161.1"/>
    </source>
</evidence>
<dbReference type="AlphaFoldDB" id="A0A443J9G7"/>
<reference evidence="1 2" key="1">
    <citation type="submission" date="2019-01" db="EMBL/GenBank/DDBJ databases">
        <title>Sinorhodobacter populi sp. nov. isolated from the symptomatic bark tissue of Populus euramericana canker.</title>
        <authorList>
            <person name="Xu G."/>
        </authorList>
    </citation>
    <scope>NUCLEOTIDE SEQUENCE [LARGE SCALE GENOMIC DNA]</scope>
    <source>
        <strain evidence="1 2">SK2B-1</strain>
    </source>
</reference>
<dbReference type="RefSeq" id="WP_128186079.1">
    <property type="nucleotide sequence ID" value="NZ_JBHRSO010000004.1"/>
</dbReference>
<dbReference type="EMBL" id="SAUZ01000031">
    <property type="protein sequence ID" value="RWR17161.1"/>
    <property type="molecule type" value="Genomic_DNA"/>
</dbReference>
<reference evidence="1 2" key="2">
    <citation type="submission" date="2019-01" db="EMBL/GenBank/DDBJ databases">
        <authorList>
            <person name="Li Y."/>
        </authorList>
    </citation>
    <scope>NUCLEOTIDE SEQUENCE [LARGE SCALE GENOMIC DNA]</scope>
    <source>
        <strain evidence="1 2">SK2B-1</strain>
    </source>
</reference>
<dbReference type="Proteomes" id="UP000284476">
    <property type="component" value="Unassembled WGS sequence"/>
</dbReference>
<proteinExistence type="predicted"/>
<sequence length="61" mass="6569">MTVYPAMLHEASPSAHVTVKRMEEVDHVLGLPKGTFANVATGPLDLATHPEFPGQRFLIAA</sequence>
<comment type="caution">
    <text evidence="1">The sequence shown here is derived from an EMBL/GenBank/DDBJ whole genome shotgun (WGS) entry which is preliminary data.</text>
</comment>
<protein>
    <submittedName>
        <fullName evidence="1">Uncharacterized protein</fullName>
    </submittedName>
</protein>
<gene>
    <name evidence="1" type="ORF">D2T30_19765</name>
</gene>
<name>A0A443J9G7_9RHOB</name>
<organism evidence="1 2">
    <name type="scientific">Paenirhodobacter populi</name>
    <dbReference type="NCBI Taxonomy" id="2306993"/>
    <lineage>
        <taxon>Bacteria</taxon>
        <taxon>Pseudomonadati</taxon>
        <taxon>Pseudomonadota</taxon>
        <taxon>Alphaproteobacteria</taxon>
        <taxon>Rhodobacterales</taxon>
        <taxon>Rhodobacter group</taxon>
        <taxon>Paenirhodobacter</taxon>
    </lineage>
</organism>
<accession>A0A443J9G7</accession>